<dbReference type="PANTHER" id="PTHR47336">
    <property type="entry name" value="TRANSCRIPTION FACTOR HMS1-RELATED"/>
    <property type="match status" value="1"/>
</dbReference>
<feature type="domain" description="BHLH" evidence="2">
    <location>
        <begin position="313"/>
        <end position="411"/>
    </location>
</feature>
<evidence type="ECO:0000313" key="4">
    <source>
        <dbReference type="Proteomes" id="UP000217199"/>
    </source>
</evidence>
<feature type="region of interest" description="Disordered" evidence="1">
    <location>
        <begin position="451"/>
        <end position="507"/>
    </location>
</feature>
<evidence type="ECO:0000313" key="3">
    <source>
        <dbReference type="EMBL" id="PAV20376.1"/>
    </source>
</evidence>
<feature type="region of interest" description="Disordered" evidence="1">
    <location>
        <begin position="165"/>
        <end position="223"/>
    </location>
</feature>
<dbReference type="SUPFAM" id="SSF47459">
    <property type="entry name" value="HLH, helix-loop-helix DNA-binding domain"/>
    <property type="match status" value="1"/>
</dbReference>
<dbReference type="GO" id="GO:0003677">
    <property type="term" value="F:DNA binding"/>
    <property type="evidence" value="ECO:0007669"/>
    <property type="project" value="UniProtKB-KW"/>
</dbReference>
<dbReference type="OrthoDB" id="2133190at2759"/>
<dbReference type="EMBL" id="NBII01000003">
    <property type="protein sequence ID" value="PAV20376.1"/>
    <property type="molecule type" value="Genomic_DNA"/>
</dbReference>
<dbReference type="InterPro" id="IPR052099">
    <property type="entry name" value="Regulatory_TF_Diverse"/>
</dbReference>
<feature type="compositionally biased region" description="Polar residues" evidence="1">
    <location>
        <begin position="546"/>
        <end position="556"/>
    </location>
</feature>
<dbReference type="Gene3D" id="4.10.280.10">
    <property type="entry name" value="Helix-loop-helix DNA-binding domain"/>
    <property type="match status" value="1"/>
</dbReference>
<feature type="region of interest" description="Disordered" evidence="1">
    <location>
        <begin position="520"/>
        <end position="556"/>
    </location>
</feature>
<feature type="compositionally biased region" description="Low complexity" evidence="1">
    <location>
        <begin position="179"/>
        <end position="220"/>
    </location>
</feature>
<dbReference type="SMART" id="SM00353">
    <property type="entry name" value="HLH"/>
    <property type="match status" value="1"/>
</dbReference>
<evidence type="ECO:0000256" key="1">
    <source>
        <dbReference type="SAM" id="MobiDB-lite"/>
    </source>
</evidence>
<dbReference type="InParanoid" id="A0A286UL73"/>
<dbReference type="STRING" id="2282107.A0A286UL73"/>
<feature type="compositionally biased region" description="Polar residues" evidence="1">
    <location>
        <begin position="50"/>
        <end position="78"/>
    </location>
</feature>
<dbReference type="InterPro" id="IPR036638">
    <property type="entry name" value="HLH_DNA-bd_sf"/>
</dbReference>
<organism evidence="3 4">
    <name type="scientific">Pyrrhoderma noxium</name>
    <dbReference type="NCBI Taxonomy" id="2282107"/>
    <lineage>
        <taxon>Eukaryota</taxon>
        <taxon>Fungi</taxon>
        <taxon>Dikarya</taxon>
        <taxon>Basidiomycota</taxon>
        <taxon>Agaricomycotina</taxon>
        <taxon>Agaricomycetes</taxon>
        <taxon>Hymenochaetales</taxon>
        <taxon>Hymenochaetaceae</taxon>
        <taxon>Pyrrhoderma</taxon>
    </lineage>
</organism>
<dbReference type="InterPro" id="IPR011598">
    <property type="entry name" value="bHLH_dom"/>
</dbReference>
<feature type="compositionally biased region" description="Low complexity" evidence="1">
    <location>
        <begin position="266"/>
        <end position="319"/>
    </location>
</feature>
<feature type="compositionally biased region" description="Low complexity" evidence="1">
    <location>
        <begin position="15"/>
        <end position="48"/>
    </location>
</feature>
<dbReference type="Proteomes" id="UP000217199">
    <property type="component" value="Unassembled WGS sequence"/>
</dbReference>
<accession>A0A286UL73</accession>
<proteinExistence type="predicted"/>
<evidence type="ECO:0000259" key="2">
    <source>
        <dbReference type="PROSITE" id="PS50888"/>
    </source>
</evidence>
<dbReference type="GO" id="GO:0046983">
    <property type="term" value="F:protein dimerization activity"/>
    <property type="evidence" value="ECO:0007669"/>
    <property type="project" value="InterPro"/>
</dbReference>
<reference evidence="3 4" key="1">
    <citation type="journal article" date="2017" name="Mol. Ecol.">
        <title>Comparative and population genomic landscape of Phellinus noxius: A hypervariable fungus causing root rot in trees.</title>
        <authorList>
            <person name="Chung C.L."/>
            <person name="Lee T.J."/>
            <person name="Akiba M."/>
            <person name="Lee H.H."/>
            <person name="Kuo T.H."/>
            <person name="Liu D."/>
            <person name="Ke H.M."/>
            <person name="Yokoi T."/>
            <person name="Roa M.B."/>
            <person name="Lu M.J."/>
            <person name="Chang Y.Y."/>
            <person name="Ann P.J."/>
            <person name="Tsai J.N."/>
            <person name="Chen C.Y."/>
            <person name="Tzean S.S."/>
            <person name="Ota Y."/>
            <person name="Hattori T."/>
            <person name="Sahashi N."/>
            <person name="Liou R.F."/>
            <person name="Kikuchi T."/>
            <person name="Tsai I.J."/>
        </authorList>
    </citation>
    <scope>NUCLEOTIDE SEQUENCE [LARGE SCALE GENOMIC DNA]</scope>
    <source>
        <strain evidence="3 4">FFPRI411160</strain>
    </source>
</reference>
<dbReference type="PANTHER" id="PTHR47336:SF2">
    <property type="entry name" value="TRANSCRIPTION FACTOR HMS1-RELATED"/>
    <property type="match status" value="1"/>
</dbReference>
<dbReference type="AlphaFoldDB" id="A0A286UL73"/>
<dbReference type="PROSITE" id="PS50888">
    <property type="entry name" value="BHLH"/>
    <property type="match status" value="1"/>
</dbReference>
<feature type="region of interest" description="Disordered" evidence="1">
    <location>
        <begin position="258"/>
        <end position="320"/>
    </location>
</feature>
<gene>
    <name evidence="3" type="ORF">PNOK_0300300</name>
</gene>
<feature type="compositionally biased region" description="Acidic residues" evidence="1">
    <location>
        <begin position="456"/>
        <end position="481"/>
    </location>
</feature>
<name>A0A286UL73_9AGAM</name>
<dbReference type="Pfam" id="PF00010">
    <property type="entry name" value="HLH"/>
    <property type="match status" value="1"/>
</dbReference>
<keyword evidence="4" id="KW-1185">Reference proteome</keyword>
<protein>
    <submittedName>
        <fullName evidence="3">Helix-loop-helix dna-binding domain-containing</fullName>
    </submittedName>
</protein>
<feature type="region of interest" description="Disordered" evidence="1">
    <location>
        <begin position="1"/>
        <end position="95"/>
    </location>
</feature>
<comment type="caution">
    <text evidence="3">The sequence shown here is derived from an EMBL/GenBank/DDBJ whole genome shotgun (WGS) entry which is preliminary data.</text>
</comment>
<sequence length="1125" mass="123535">MATSSDGLLAPPPTTTKATKKTMNSPSSTSSDLASDSGRSSPNSSGSDFLMNSVTNDMLLNGDSSTEDSIFSTPSSAHDSPLNDWPAPGSSKNPTDMLWTQPDISSLNFDYFSNSMNLMNLPLGFDPMLFPTDPLIPSDPSAMGGTNPNALFPFAFNTGGFPDLSIPSSDTSSNRRHSSTSSTSSNSSLSPVVESSSAVPSTPVSVQSSPVNNTPSSPSPEQLMQELAQRAKQIVGLTVAMPIKPSQLGYAPKIHKLNTTPAPSVLPQQQQQQQQQLQNQPQSIDIPSQKPVSPISQSSPVSPAPVLTTPTGKTKTSHTTIERRYRTNLNSRIQSLRAAVPALRVLEVKAGNRVGNLSLKAGTRRIGVDADATCDQEDVVDERGFVDGVKVARKGSKANVLGKAVEYIRVLKKREHRLKREQDGLKALIRSLVGGPELVQQWETMWRERFGGAEKDEVEGEDAEVDDDDDDDDMEDRDDDDASGKKRKRPKVEPTKQKSFGAREQTTQNVPIMPAQAIPGTIPVAVPPQTEKRKRGRPRKIPLPTMPSQALPTQNQYQVQSEDVKGDVKMEVDQTAIQEIQVQAQQPQSGQYLLAAFAFFSFFNSPVLSSWNSRPGSHAHTHQGIVLGDPRPAVNYGSNGIPPVFLGWRDVAQLVHLAVSVLLLVSVIAPWVPGIARYIPRAIKPLLGGAIVQQTRVGTSSCDSSDDEGVNDKEKDDWKARMVLLSALRRGRTLVPEMEVQVLREALELTTGVWGLFMSLTRQVGYNRKSRSRYGLERRMLEQRAFMRLAELVALDANAPITTRIQTYVYAFKFISIFSAPVTDITTLALIIRPVWRAKSVSLWNLALSRVQGKDTLSPHVYRQYEKFVLESMSIDEAAQRIESLGRDAVIRPLRYGNNNSFSESDSDSDSDYCEPTGPLAVLARHAIREYVRKNAERVFLQTVPDEDSIDQDTFASEMDTDPEAAEDEMRRTIAAGRALDQRTATLVDEFEQVCNPTSRYFASDSVSKIEHVPEQAHDDAAEAELNALLRAIVLYRRIFPSTLLSGDNRMEFACSGPAPSISLTPMPSPPPSPSRKDVVLHLELRHALDSSAFDRGHALEDARDRVVDMLTAESSGWPQRLRNL</sequence>
<keyword evidence="3" id="KW-0238">DNA-binding</keyword>